<dbReference type="GO" id="GO:0035091">
    <property type="term" value="F:phosphatidylinositol binding"/>
    <property type="evidence" value="ECO:0007669"/>
    <property type="project" value="InterPro"/>
</dbReference>
<feature type="region of interest" description="Disordered" evidence="2">
    <location>
        <begin position="16"/>
        <end position="40"/>
    </location>
</feature>
<evidence type="ECO:0000256" key="1">
    <source>
        <dbReference type="ARBA" id="ARBA00011446"/>
    </source>
</evidence>
<dbReference type="Gene3D" id="1.25.40.90">
    <property type="match status" value="1"/>
</dbReference>
<dbReference type="PROSITE" id="PS50179">
    <property type="entry name" value="VHS"/>
    <property type="match status" value="1"/>
</dbReference>
<accession>A0A0H2U2X9</accession>
<evidence type="ECO:0000313" key="4">
    <source>
        <dbReference type="EMBL" id="KLU90503.1"/>
    </source>
</evidence>
<dbReference type="InterPro" id="IPR002014">
    <property type="entry name" value="VHS_dom"/>
</dbReference>
<feature type="domain" description="VHS" evidence="3">
    <location>
        <begin position="72"/>
        <end position="159"/>
    </location>
</feature>
<dbReference type="EMBL" id="GL876975">
    <property type="protein sequence ID" value="KLU90503.1"/>
    <property type="molecule type" value="Genomic_DNA"/>
</dbReference>
<dbReference type="GO" id="GO:0043130">
    <property type="term" value="F:ubiquitin binding"/>
    <property type="evidence" value="ECO:0007669"/>
    <property type="project" value="InterPro"/>
</dbReference>
<evidence type="ECO:0000259" key="3">
    <source>
        <dbReference type="PROSITE" id="PS50179"/>
    </source>
</evidence>
<feature type="non-terminal residue" evidence="4">
    <location>
        <position position="159"/>
    </location>
</feature>
<sequence>MKAMKGLSMNKVLGGIKRKSTNGHNNDANGSGSGADPADETPEVIASRNVRRFCESGGRENAGDEVTFLPAIVDAAESSPAAAAECARIIRKYLHKDFWTKPSFQYNAIMLIRILADNPGQTFTRALDKKFVDVAKELLRYGRDASVRQMLMETLDAFE</sequence>
<dbReference type="AlphaFoldDB" id="A0A0H2U2X9"/>
<gene>
    <name evidence="4" type="ORF">MAPG_10356</name>
</gene>
<dbReference type="GO" id="GO:0007034">
    <property type="term" value="P:vacuolar transport"/>
    <property type="evidence" value="ECO:0007669"/>
    <property type="project" value="UniProtKB-ARBA"/>
</dbReference>
<dbReference type="VEuPathDB" id="FungiDB:MAPG_10356"/>
<dbReference type="GO" id="GO:0016192">
    <property type="term" value="P:vesicle-mediated transport"/>
    <property type="evidence" value="ECO:0007669"/>
    <property type="project" value="UniProtKB-ARBA"/>
</dbReference>
<name>A0A0H2U2X9_MAGP6</name>
<reference evidence="4" key="2">
    <citation type="submission" date="2011-03" db="EMBL/GenBank/DDBJ databases">
        <title>Annotation of Magnaporthe poae ATCC 64411.</title>
        <authorList>
            <person name="Ma L.-J."/>
            <person name="Dead R."/>
            <person name="Young S.K."/>
            <person name="Zeng Q."/>
            <person name="Gargeya S."/>
            <person name="Fitzgerald M."/>
            <person name="Haas B."/>
            <person name="Abouelleil A."/>
            <person name="Alvarado L."/>
            <person name="Arachchi H.M."/>
            <person name="Berlin A."/>
            <person name="Brown A."/>
            <person name="Chapman S.B."/>
            <person name="Chen Z."/>
            <person name="Dunbar C."/>
            <person name="Freedman E."/>
            <person name="Gearin G."/>
            <person name="Gellesch M."/>
            <person name="Goldberg J."/>
            <person name="Griggs A."/>
            <person name="Gujja S."/>
            <person name="Heiman D."/>
            <person name="Howarth C."/>
            <person name="Larson L."/>
            <person name="Lui A."/>
            <person name="MacDonald P.J.P."/>
            <person name="Mehta T."/>
            <person name="Montmayeur A."/>
            <person name="Murphy C."/>
            <person name="Neiman D."/>
            <person name="Pearson M."/>
            <person name="Priest M."/>
            <person name="Roberts A."/>
            <person name="Saif S."/>
            <person name="Shea T."/>
            <person name="Shenoy N."/>
            <person name="Sisk P."/>
            <person name="Stolte C."/>
            <person name="Sykes S."/>
            <person name="Yandava C."/>
            <person name="Wortman J."/>
            <person name="Nusbaum C."/>
            <person name="Birren B."/>
        </authorList>
    </citation>
    <scope>NUCLEOTIDE SEQUENCE</scope>
    <source>
        <strain evidence="4">ATCC 64411</strain>
    </source>
</reference>
<comment type="subunit">
    <text evidence="1">Component of the ESCRT-0 complex composed of HSE1 and VPS27.</text>
</comment>
<dbReference type="SUPFAM" id="SSF48464">
    <property type="entry name" value="ENTH/VHS domain"/>
    <property type="match status" value="1"/>
</dbReference>
<dbReference type="OrthoDB" id="5393057at2759"/>
<dbReference type="InterPro" id="IPR008942">
    <property type="entry name" value="ENTH_VHS"/>
</dbReference>
<reference evidence="4" key="1">
    <citation type="submission" date="2010-05" db="EMBL/GenBank/DDBJ databases">
        <title>The Genome Sequence of Magnaporthe poae strain ATCC 64411.</title>
        <authorList>
            <consortium name="The Broad Institute Genome Sequencing Platform"/>
            <consortium name="Broad Institute Genome Sequencing Center for Infectious Disease"/>
            <person name="Ma L.-J."/>
            <person name="Dead R."/>
            <person name="Young S."/>
            <person name="Zeng Q."/>
            <person name="Koehrsen M."/>
            <person name="Alvarado L."/>
            <person name="Berlin A."/>
            <person name="Chapman S.B."/>
            <person name="Chen Z."/>
            <person name="Freedman E."/>
            <person name="Gellesch M."/>
            <person name="Goldberg J."/>
            <person name="Griggs A."/>
            <person name="Gujja S."/>
            <person name="Heilman E.R."/>
            <person name="Heiman D."/>
            <person name="Hepburn T."/>
            <person name="Howarth C."/>
            <person name="Jen D."/>
            <person name="Larson L."/>
            <person name="Mehta T."/>
            <person name="Neiman D."/>
            <person name="Pearson M."/>
            <person name="Roberts A."/>
            <person name="Saif S."/>
            <person name="Shea T."/>
            <person name="Shenoy N."/>
            <person name="Sisk P."/>
            <person name="Stolte C."/>
            <person name="Sykes S."/>
            <person name="Walk T."/>
            <person name="White J."/>
            <person name="Yandava C."/>
            <person name="Haas B."/>
            <person name="Nusbaum C."/>
            <person name="Birren B."/>
        </authorList>
    </citation>
    <scope>NUCLEOTIDE SEQUENCE</scope>
    <source>
        <strain evidence="4">ATCC 64411</strain>
    </source>
</reference>
<protein>
    <recommendedName>
        <fullName evidence="3">VHS domain-containing protein</fullName>
    </recommendedName>
</protein>
<proteinExistence type="predicted"/>
<organism evidence="4">
    <name type="scientific">Magnaporthiopsis poae (strain ATCC 64411 / 73-15)</name>
    <name type="common">Kentucky bluegrass fungus</name>
    <name type="synonym">Magnaporthe poae</name>
    <dbReference type="NCBI Taxonomy" id="644358"/>
    <lineage>
        <taxon>Eukaryota</taxon>
        <taxon>Fungi</taxon>
        <taxon>Dikarya</taxon>
        <taxon>Ascomycota</taxon>
        <taxon>Pezizomycotina</taxon>
        <taxon>Sordariomycetes</taxon>
        <taxon>Sordariomycetidae</taxon>
        <taxon>Magnaporthales</taxon>
        <taxon>Magnaporthaceae</taxon>
        <taxon>Magnaporthiopsis</taxon>
    </lineage>
</organism>
<evidence type="ECO:0000256" key="2">
    <source>
        <dbReference type="SAM" id="MobiDB-lite"/>
    </source>
</evidence>